<reference evidence="1" key="1">
    <citation type="submission" date="2020-04" db="EMBL/GenBank/DDBJ databases">
        <authorList>
            <person name="Chiriac C."/>
            <person name="Salcher M."/>
            <person name="Ghai R."/>
            <person name="Kavagutti S V."/>
        </authorList>
    </citation>
    <scope>NUCLEOTIDE SEQUENCE</scope>
</reference>
<dbReference type="EMBL" id="LR796279">
    <property type="protein sequence ID" value="CAB4133993.1"/>
    <property type="molecule type" value="Genomic_DNA"/>
</dbReference>
<proteinExistence type="predicted"/>
<protein>
    <submittedName>
        <fullName evidence="1">Uncharacterized protein</fullName>
    </submittedName>
</protein>
<accession>A0A6J5LKV2</accession>
<sequence length="110" mass="11656">MSTVNAFTPRGQTYLVTTSDVQIKTQDNANAISYRIRNLSTNTAYFGWKPADPTGAAVTVGTVTTPTAGSPSQNVIGMFPQSVEVFTLPPNVWLKSDTANAFEVIAGTGI</sequence>
<gene>
    <name evidence="1" type="ORF">UFOVP272_4</name>
</gene>
<evidence type="ECO:0000313" key="1">
    <source>
        <dbReference type="EMBL" id="CAB4133993.1"/>
    </source>
</evidence>
<organism evidence="1">
    <name type="scientific">uncultured Caudovirales phage</name>
    <dbReference type="NCBI Taxonomy" id="2100421"/>
    <lineage>
        <taxon>Viruses</taxon>
        <taxon>Duplodnaviria</taxon>
        <taxon>Heunggongvirae</taxon>
        <taxon>Uroviricota</taxon>
        <taxon>Caudoviricetes</taxon>
        <taxon>Peduoviridae</taxon>
        <taxon>Maltschvirus</taxon>
        <taxon>Maltschvirus maltsch</taxon>
    </lineage>
</organism>
<name>A0A6J5LKV2_9CAUD</name>